<feature type="transmembrane region" description="Helical" evidence="1">
    <location>
        <begin position="6"/>
        <end position="24"/>
    </location>
</feature>
<proteinExistence type="predicted"/>
<accession>A0A251WW39</accession>
<keyword evidence="1" id="KW-0472">Membrane</keyword>
<comment type="caution">
    <text evidence="2">The sequence shown here is derived from an EMBL/GenBank/DDBJ whole genome shotgun (WGS) entry which is preliminary data.</text>
</comment>
<gene>
    <name evidence="2" type="ORF">BVC71_13965</name>
</gene>
<dbReference type="EMBL" id="MSPP01000006">
    <property type="protein sequence ID" value="OUD08274.1"/>
    <property type="molecule type" value="Genomic_DNA"/>
</dbReference>
<dbReference type="Proteomes" id="UP000194664">
    <property type="component" value="Unassembled WGS sequence"/>
</dbReference>
<keyword evidence="1" id="KW-0812">Transmembrane</keyword>
<reference evidence="2 3" key="1">
    <citation type="submission" date="2016-12" db="EMBL/GenBank/DDBJ databases">
        <title>The draft genome sequence of HSLHS2.</title>
        <authorList>
            <person name="Hu D."/>
            <person name="Wang L."/>
            <person name="Shao Z."/>
        </authorList>
    </citation>
    <scope>NUCLEOTIDE SEQUENCE [LARGE SCALE GENOMIC DNA]</scope>
    <source>
        <strain evidence="2">MCCC 1A06712</strain>
    </source>
</reference>
<keyword evidence="3" id="KW-1185">Reference proteome</keyword>
<feature type="transmembrane region" description="Helical" evidence="1">
    <location>
        <begin position="31"/>
        <end position="53"/>
    </location>
</feature>
<sequence length="157" mass="17170">MEFMAVIVAGGAMAGIFIGLQKILKGRLPKWTIPAAAGVGMLLTSIAIEYSWYDTSRAKLPAGSTVIDTVEVQAFYKPWTYIWPFTEGLLAVGPIQINGDLRETTIHRRMRWQTPEEVAIQLDCANNSIARALVNGGYEDPVELAETDPILAKVCSS</sequence>
<keyword evidence="1" id="KW-1133">Transmembrane helix</keyword>
<evidence type="ECO:0000313" key="3">
    <source>
        <dbReference type="Proteomes" id="UP000194664"/>
    </source>
</evidence>
<name>A0A251WW39_9RHOB</name>
<evidence type="ECO:0000256" key="1">
    <source>
        <dbReference type="SAM" id="Phobius"/>
    </source>
</evidence>
<dbReference type="AlphaFoldDB" id="A0A251WW39"/>
<protein>
    <submittedName>
        <fullName evidence="2">Uncharacterized protein</fullName>
    </submittedName>
</protein>
<evidence type="ECO:0000313" key="2">
    <source>
        <dbReference type="EMBL" id="OUD08274.1"/>
    </source>
</evidence>
<organism evidence="2 3">
    <name type="scientific">Marivivens niveibacter</name>
    <dbReference type="NCBI Taxonomy" id="1930667"/>
    <lineage>
        <taxon>Bacteria</taxon>
        <taxon>Pseudomonadati</taxon>
        <taxon>Pseudomonadota</taxon>
        <taxon>Alphaproteobacteria</taxon>
        <taxon>Rhodobacterales</taxon>
        <taxon>Paracoccaceae</taxon>
        <taxon>Marivivens group</taxon>
        <taxon>Marivivens</taxon>
    </lineage>
</organism>